<organism evidence="2 3">
    <name type="scientific">Talaromyces proteolyticus</name>
    <dbReference type="NCBI Taxonomy" id="1131652"/>
    <lineage>
        <taxon>Eukaryota</taxon>
        <taxon>Fungi</taxon>
        <taxon>Dikarya</taxon>
        <taxon>Ascomycota</taxon>
        <taxon>Pezizomycotina</taxon>
        <taxon>Eurotiomycetes</taxon>
        <taxon>Eurotiomycetidae</taxon>
        <taxon>Eurotiales</taxon>
        <taxon>Trichocomaceae</taxon>
        <taxon>Talaromyces</taxon>
        <taxon>Talaromyces sect. Bacilispori</taxon>
    </lineage>
</organism>
<dbReference type="AlphaFoldDB" id="A0AAD4Q283"/>
<comment type="caution">
    <text evidence="2">The sequence shown here is derived from an EMBL/GenBank/DDBJ whole genome shotgun (WGS) entry which is preliminary data.</text>
</comment>
<keyword evidence="3" id="KW-1185">Reference proteome</keyword>
<feature type="region of interest" description="Disordered" evidence="1">
    <location>
        <begin position="1"/>
        <end position="20"/>
    </location>
</feature>
<dbReference type="GeneID" id="70246304"/>
<evidence type="ECO:0000256" key="1">
    <source>
        <dbReference type="SAM" id="MobiDB-lite"/>
    </source>
</evidence>
<name>A0AAD4Q283_9EURO</name>
<dbReference type="Proteomes" id="UP001201262">
    <property type="component" value="Unassembled WGS sequence"/>
</dbReference>
<accession>A0AAD4Q283</accession>
<evidence type="ECO:0000313" key="3">
    <source>
        <dbReference type="Proteomes" id="UP001201262"/>
    </source>
</evidence>
<reference evidence="2" key="1">
    <citation type="submission" date="2021-12" db="EMBL/GenBank/DDBJ databases">
        <title>Convergent genome expansion in fungi linked to evolution of root-endophyte symbiosis.</title>
        <authorList>
            <consortium name="DOE Joint Genome Institute"/>
            <person name="Ke Y.-H."/>
            <person name="Bonito G."/>
            <person name="Liao H.-L."/>
            <person name="Looney B."/>
            <person name="Rojas-Flechas A."/>
            <person name="Nash J."/>
            <person name="Hameed K."/>
            <person name="Schadt C."/>
            <person name="Martin F."/>
            <person name="Crous P.W."/>
            <person name="Miettinen O."/>
            <person name="Magnuson J.K."/>
            <person name="Labbe J."/>
            <person name="Jacobson D."/>
            <person name="Doktycz M.J."/>
            <person name="Veneault-Fourrey C."/>
            <person name="Kuo A."/>
            <person name="Mondo S."/>
            <person name="Calhoun S."/>
            <person name="Riley R."/>
            <person name="Ohm R."/>
            <person name="LaButti K."/>
            <person name="Andreopoulos B."/>
            <person name="Pangilinan J."/>
            <person name="Nolan M."/>
            <person name="Tritt A."/>
            <person name="Clum A."/>
            <person name="Lipzen A."/>
            <person name="Daum C."/>
            <person name="Barry K."/>
            <person name="Grigoriev I.V."/>
            <person name="Vilgalys R."/>
        </authorList>
    </citation>
    <scope>NUCLEOTIDE SEQUENCE</scope>
    <source>
        <strain evidence="2">PMI_201</strain>
    </source>
</reference>
<evidence type="ECO:0000313" key="2">
    <source>
        <dbReference type="EMBL" id="KAH8699300.1"/>
    </source>
</evidence>
<sequence length="94" mass="11130">MRKAGCSMRGQTPEERAKTREVMQLADEATSYFLWRAIKAARCFHCGRNRALLLQELPWILATRPWHSLISIILVIRVFRSLMRWKKQDRVETT</sequence>
<proteinExistence type="predicted"/>
<dbReference type="RefSeq" id="XP_046073764.1">
    <property type="nucleotide sequence ID" value="XM_046216017.1"/>
</dbReference>
<gene>
    <name evidence="2" type="ORF">BGW36DRAFT_377717</name>
</gene>
<dbReference type="EMBL" id="JAJTJA010000005">
    <property type="protein sequence ID" value="KAH8699300.1"/>
    <property type="molecule type" value="Genomic_DNA"/>
</dbReference>
<protein>
    <submittedName>
        <fullName evidence="2">Uncharacterized protein</fullName>
    </submittedName>
</protein>